<comment type="caution">
    <text evidence="3">The sequence shown here is derived from an EMBL/GenBank/DDBJ whole genome shotgun (WGS) entry which is preliminary data.</text>
</comment>
<accession>A0A657IVS0</accession>
<feature type="region of interest" description="Disordered" evidence="1">
    <location>
        <begin position="53"/>
        <end position="87"/>
    </location>
</feature>
<evidence type="ECO:0000256" key="1">
    <source>
        <dbReference type="SAM" id="MobiDB-lite"/>
    </source>
</evidence>
<dbReference type="InterPro" id="IPR011033">
    <property type="entry name" value="PRC_barrel-like_sf"/>
</dbReference>
<dbReference type="Proteomes" id="UP000092021">
    <property type="component" value="Unassembled WGS sequence"/>
</dbReference>
<feature type="domain" description="PRC-barrel" evidence="2">
    <location>
        <begin position="6"/>
        <end position="58"/>
    </location>
</feature>
<name>A0A657IVS0_9MICC</name>
<feature type="compositionally biased region" description="Low complexity" evidence="1">
    <location>
        <begin position="76"/>
        <end position="87"/>
    </location>
</feature>
<evidence type="ECO:0000313" key="3">
    <source>
        <dbReference type="EMBL" id="OAX67699.1"/>
    </source>
</evidence>
<dbReference type="Gene3D" id="2.30.30.240">
    <property type="entry name" value="PRC-barrel domain"/>
    <property type="match status" value="1"/>
</dbReference>
<dbReference type="AlphaFoldDB" id="A0A657IVS0"/>
<evidence type="ECO:0000259" key="2">
    <source>
        <dbReference type="Pfam" id="PF05239"/>
    </source>
</evidence>
<dbReference type="SUPFAM" id="SSF50346">
    <property type="entry name" value="PRC-barrel domain"/>
    <property type="match status" value="1"/>
</dbReference>
<sequence>MTNHSSIESLRSATVYGSDGEKIGRVGEIYLDDQTDQPTFATVHTGLFGTKETFVPWTGPRPPTRASRCPTRRTSSRAPRPSTTMAR</sequence>
<reference evidence="3 4" key="1">
    <citation type="submission" date="2016-04" db="EMBL/GenBank/DDBJ databases">
        <title>Identification of putative biosynthetic pathways for the production of bioactive secondary metabolites by the marine actinomycete Kocuria kristinae RUTW2-3.</title>
        <authorList>
            <person name="Waterworth S.C."/>
            <person name="Walmsley T.A."/>
            <person name="Matongo T."/>
            <person name="Davies-Coleman M.T."/>
            <person name="Dorrington R.A."/>
        </authorList>
    </citation>
    <scope>NUCLEOTIDE SEQUENCE [LARGE SCALE GENOMIC DNA]</scope>
    <source>
        <strain evidence="3 4">RUTW4-5</strain>
    </source>
</reference>
<organism evidence="3 4">
    <name type="scientific">Rothia kristinae</name>
    <dbReference type="NCBI Taxonomy" id="37923"/>
    <lineage>
        <taxon>Bacteria</taxon>
        <taxon>Bacillati</taxon>
        <taxon>Actinomycetota</taxon>
        <taxon>Actinomycetes</taxon>
        <taxon>Micrococcales</taxon>
        <taxon>Micrococcaceae</taxon>
        <taxon>Rothia</taxon>
    </lineage>
</organism>
<protein>
    <recommendedName>
        <fullName evidence="2">PRC-barrel domain-containing protein</fullName>
    </recommendedName>
</protein>
<proteinExistence type="predicted"/>
<dbReference type="InterPro" id="IPR027275">
    <property type="entry name" value="PRC-brl_dom"/>
</dbReference>
<evidence type="ECO:0000313" key="4">
    <source>
        <dbReference type="Proteomes" id="UP000092021"/>
    </source>
</evidence>
<dbReference type="Pfam" id="PF05239">
    <property type="entry name" value="PRC"/>
    <property type="match status" value="1"/>
</dbReference>
<dbReference type="EMBL" id="LWGZ01000135">
    <property type="protein sequence ID" value="OAX67699.1"/>
    <property type="molecule type" value="Genomic_DNA"/>
</dbReference>
<gene>
    <name evidence="3" type="ORF">A5N15_01605</name>
</gene>